<proteinExistence type="predicted"/>
<dbReference type="Proteomes" id="UP001596254">
    <property type="component" value="Unassembled WGS sequence"/>
</dbReference>
<dbReference type="InterPro" id="IPR009241">
    <property type="entry name" value="HigB-like"/>
</dbReference>
<name>A0ABW1SRQ2_9LACO</name>
<organism evidence="1 2">
    <name type="scientific">Levilactobacillus tongjiangensis</name>
    <dbReference type="NCBI Taxonomy" id="2486023"/>
    <lineage>
        <taxon>Bacteria</taxon>
        <taxon>Bacillati</taxon>
        <taxon>Bacillota</taxon>
        <taxon>Bacilli</taxon>
        <taxon>Lactobacillales</taxon>
        <taxon>Lactobacillaceae</taxon>
        <taxon>Levilactobacillus</taxon>
    </lineage>
</organism>
<dbReference type="RefSeq" id="WP_125691670.1">
    <property type="nucleotide sequence ID" value="NZ_JBHSSK010000021.1"/>
</dbReference>
<evidence type="ECO:0000313" key="2">
    <source>
        <dbReference type="Proteomes" id="UP001596254"/>
    </source>
</evidence>
<gene>
    <name evidence="1" type="ORF">ACFP1G_06975</name>
</gene>
<comment type="caution">
    <text evidence="1">The sequence shown here is derived from an EMBL/GenBank/DDBJ whole genome shotgun (WGS) entry which is preliminary data.</text>
</comment>
<protein>
    <submittedName>
        <fullName evidence="1">Type II toxin-antitoxin system RelE/ParE family toxin</fullName>
    </submittedName>
</protein>
<accession>A0ABW1SRQ2</accession>
<dbReference type="Pfam" id="PF05973">
    <property type="entry name" value="Gp49"/>
    <property type="match status" value="1"/>
</dbReference>
<sequence>MEKIVFQSYKRPNGHDEFIEWLRKLPKKDRAKLLQTIAKIEENGLLPAQRLQWVKKVDFNLYEIRSKIGSNIQRALYFHIVQGKYVITHGFTKKTQKTPEHELQHAKDLRKEWLENHEN</sequence>
<reference evidence="2" key="1">
    <citation type="journal article" date="2019" name="Int. J. Syst. Evol. Microbiol.">
        <title>The Global Catalogue of Microorganisms (GCM) 10K type strain sequencing project: providing services to taxonomists for standard genome sequencing and annotation.</title>
        <authorList>
            <consortium name="The Broad Institute Genomics Platform"/>
            <consortium name="The Broad Institute Genome Sequencing Center for Infectious Disease"/>
            <person name="Wu L."/>
            <person name="Ma J."/>
        </authorList>
    </citation>
    <scope>NUCLEOTIDE SEQUENCE [LARGE SCALE GENOMIC DNA]</scope>
    <source>
        <strain evidence="2">CCM 8905</strain>
    </source>
</reference>
<dbReference type="EMBL" id="JBHSSK010000021">
    <property type="protein sequence ID" value="MFC6207219.1"/>
    <property type="molecule type" value="Genomic_DNA"/>
</dbReference>
<keyword evidence="2" id="KW-1185">Reference proteome</keyword>
<evidence type="ECO:0000313" key="1">
    <source>
        <dbReference type="EMBL" id="MFC6207219.1"/>
    </source>
</evidence>